<dbReference type="GO" id="GO:0008168">
    <property type="term" value="F:methyltransferase activity"/>
    <property type="evidence" value="ECO:0007669"/>
    <property type="project" value="UniProtKB-KW"/>
</dbReference>
<dbReference type="Pfam" id="PF13649">
    <property type="entry name" value="Methyltransf_25"/>
    <property type="match status" value="1"/>
</dbReference>
<reference evidence="3 4" key="1">
    <citation type="submission" date="2020-08" db="EMBL/GenBank/DDBJ databases">
        <title>Croceimicrobium hydrocarbonivorans gen. nov., sp. nov., a novel marine bacterium isolated from a bacterial consortium that degrades polyethylene terephthalate.</title>
        <authorList>
            <person name="Liu R."/>
        </authorList>
    </citation>
    <scope>NUCLEOTIDE SEQUENCE [LARGE SCALE GENOMIC DNA]</scope>
    <source>
        <strain evidence="3 4">A20-9</strain>
    </source>
</reference>
<sequence length="267" mass="31051">MTYYDEVGNYYDKDARDFENRYWKNQALQRIRQAFREEVKRHPFENGLEVGIGPGFDLIHFARIFKESQLFGIDISQEMVNLAADKIPGLNQPNAQVAQGSVEDLKNLFPEQKYDLIYVFFGALNTVEDLLLALKELEKLLAPGGRMVLTFVNKWFLAGMLIELLKLKPRWAFARLRKVWGGYSPTQFLASRCYSSRQIKAYAHQANLNCDKREGYSILYPAWYYHGLHKKMPAALLQILWKIDRKIGKGPLGEFGEYALYDFRKSD</sequence>
<organism evidence="3 4">
    <name type="scientific">Croceimicrobium hydrocarbonivorans</name>
    <dbReference type="NCBI Taxonomy" id="2761580"/>
    <lineage>
        <taxon>Bacteria</taxon>
        <taxon>Pseudomonadati</taxon>
        <taxon>Bacteroidota</taxon>
        <taxon>Flavobacteriia</taxon>
        <taxon>Flavobacteriales</taxon>
        <taxon>Owenweeksiaceae</taxon>
        <taxon>Croceimicrobium</taxon>
    </lineage>
</organism>
<dbReference type="CDD" id="cd02440">
    <property type="entry name" value="AdoMet_MTases"/>
    <property type="match status" value="1"/>
</dbReference>
<evidence type="ECO:0000256" key="1">
    <source>
        <dbReference type="ARBA" id="ARBA00022679"/>
    </source>
</evidence>
<dbReference type="InterPro" id="IPR041698">
    <property type="entry name" value="Methyltransf_25"/>
</dbReference>
<dbReference type="Proteomes" id="UP000516305">
    <property type="component" value="Chromosome"/>
</dbReference>
<dbReference type="EMBL" id="CP060139">
    <property type="protein sequence ID" value="QNR24407.1"/>
    <property type="molecule type" value="Genomic_DNA"/>
</dbReference>
<evidence type="ECO:0000259" key="2">
    <source>
        <dbReference type="Pfam" id="PF13649"/>
    </source>
</evidence>
<keyword evidence="3" id="KW-0489">Methyltransferase</keyword>
<dbReference type="Gene3D" id="3.40.50.150">
    <property type="entry name" value="Vaccinia Virus protein VP39"/>
    <property type="match status" value="1"/>
</dbReference>
<dbReference type="RefSeq" id="WP_210758934.1">
    <property type="nucleotide sequence ID" value="NZ_CP060139.1"/>
</dbReference>
<evidence type="ECO:0000313" key="4">
    <source>
        <dbReference type="Proteomes" id="UP000516305"/>
    </source>
</evidence>
<keyword evidence="1 3" id="KW-0808">Transferase</keyword>
<gene>
    <name evidence="3" type="ORF">H4K34_00790</name>
</gene>
<dbReference type="SUPFAM" id="SSF53335">
    <property type="entry name" value="S-adenosyl-L-methionine-dependent methyltransferases"/>
    <property type="match status" value="1"/>
</dbReference>
<dbReference type="AlphaFoldDB" id="A0A7H0VFA9"/>
<dbReference type="KEGG" id="chyd:H4K34_00790"/>
<keyword evidence="4" id="KW-1185">Reference proteome</keyword>
<dbReference type="InterPro" id="IPR029063">
    <property type="entry name" value="SAM-dependent_MTases_sf"/>
</dbReference>
<evidence type="ECO:0000313" key="3">
    <source>
        <dbReference type="EMBL" id="QNR24407.1"/>
    </source>
</evidence>
<dbReference type="GO" id="GO:0032259">
    <property type="term" value="P:methylation"/>
    <property type="evidence" value="ECO:0007669"/>
    <property type="project" value="UniProtKB-KW"/>
</dbReference>
<name>A0A7H0VFA9_9FLAO</name>
<accession>A0A7H0VFA9</accession>
<protein>
    <submittedName>
        <fullName evidence="3">Class I SAM-dependent methyltransferase</fullName>
    </submittedName>
</protein>
<proteinExistence type="predicted"/>
<feature type="domain" description="Methyltransferase" evidence="2">
    <location>
        <begin position="48"/>
        <end position="145"/>
    </location>
</feature>
<dbReference type="PANTHER" id="PTHR43861">
    <property type="entry name" value="TRANS-ACONITATE 2-METHYLTRANSFERASE-RELATED"/>
    <property type="match status" value="1"/>
</dbReference>